<accession>A0A4C1YMP9</accession>
<reference evidence="1 2" key="1">
    <citation type="journal article" date="2019" name="Commun. Biol.">
        <title>The bagworm genome reveals a unique fibroin gene that provides high tensile strength.</title>
        <authorList>
            <person name="Kono N."/>
            <person name="Nakamura H."/>
            <person name="Ohtoshi R."/>
            <person name="Tomita M."/>
            <person name="Numata K."/>
            <person name="Arakawa K."/>
        </authorList>
    </citation>
    <scope>NUCLEOTIDE SEQUENCE [LARGE SCALE GENOMIC DNA]</scope>
</reference>
<evidence type="ECO:0000313" key="1">
    <source>
        <dbReference type="EMBL" id="GBP76363.1"/>
    </source>
</evidence>
<proteinExistence type="predicted"/>
<protein>
    <submittedName>
        <fullName evidence="1">Uncharacterized protein</fullName>
    </submittedName>
</protein>
<gene>
    <name evidence="1" type="ORF">EVAR_53638_1</name>
</gene>
<evidence type="ECO:0000313" key="2">
    <source>
        <dbReference type="Proteomes" id="UP000299102"/>
    </source>
</evidence>
<comment type="caution">
    <text evidence="1">The sequence shown here is derived from an EMBL/GenBank/DDBJ whole genome shotgun (WGS) entry which is preliminary data.</text>
</comment>
<dbReference type="AlphaFoldDB" id="A0A4C1YMP9"/>
<dbReference type="EMBL" id="BGZK01001289">
    <property type="protein sequence ID" value="GBP76363.1"/>
    <property type="molecule type" value="Genomic_DNA"/>
</dbReference>
<dbReference type="Proteomes" id="UP000299102">
    <property type="component" value="Unassembled WGS sequence"/>
</dbReference>
<sequence>MWPKSAYEACRSRTPAIEMVLMIFLTIATMTEIRDKNYVEYIFLLLPMVHAIEHAHKCYMHPQGQRPDSAKGYGVVDYWRCSSSDAV</sequence>
<organism evidence="1 2">
    <name type="scientific">Eumeta variegata</name>
    <name type="common">Bagworm moth</name>
    <name type="synonym">Eumeta japonica</name>
    <dbReference type="NCBI Taxonomy" id="151549"/>
    <lineage>
        <taxon>Eukaryota</taxon>
        <taxon>Metazoa</taxon>
        <taxon>Ecdysozoa</taxon>
        <taxon>Arthropoda</taxon>
        <taxon>Hexapoda</taxon>
        <taxon>Insecta</taxon>
        <taxon>Pterygota</taxon>
        <taxon>Neoptera</taxon>
        <taxon>Endopterygota</taxon>
        <taxon>Lepidoptera</taxon>
        <taxon>Glossata</taxon>
        <taxon>Ditrysia</taxon>
        <taxon>Tineoidea</taxon>
        <taxon>Psychidae</taxon>
        <taxon>Oiketicinae</taxon>
        <taxon>Eumeta</taxon>
    </lineage>
</organism>
<name>A0A4C1YMP9_EUMVA</name>
<keyword evidence="2" id="KW-1185">Reference proteome</keyword>